<dbReference type="AlphaFoldDB" id="A0A397TTZ1"/>
<evidence type="ECO:0000313" key="3">
    <source>
        <dbReference type="Proteomes" id="UP000266673"/>
    </source>
</evidence>
<feature type="transmembrane region" description="Helical" evidence="1">
    <location>
        <begin position="361"/>
        <end position="382"/>
    </location>
</feature>
<feature type="transmembrane region" description="Helical" evidence="1">
    <location>
        <begin position="388"/>
        <end position="407"/>
    </location>
</feature>
<keyword evidence="1" id="KW-1133">Transmembrane helix</keyword>
<name>A0A397TTZ1_9GLOM</name>
<accession>A0A397TTZ1</accession>
<reference evidence="2 3" key="1">
    <citation type="submission" date="2018-06" db="EMBL/GenBank/DDBJ databases">
        <title>Comparative genomics reveals the genomic features of Rhizophagus irregularis, R. cerebriforme, R. diaphanum and Gigaspora rosea, and their symbiotic lifestyle signature.</title>
        <authorList>
            <person name="Morin E."/>
            <person name="San Clemente H."/>
            <person name="Chen E.C.H."/>
            <person name="De La Providencia I."/>
            <person name="Hainaut M."/>
            <person name="Kuo A."/>
            <person name="Kohler A."/>
            <person name="Murat C."/>
            <person name="Tang N."/>
            <person name="Roy S."/>
            <person name="Loubradou J."/>
            <person name="Henrissat B."/>
            <person name="Grigoriev I.V."/>
            <person name="Corradi N."/>
            <person name="Roux C."/>
            <person name="Martin F.M."/>
        </authorList>
    </citation>
    <scope>NUCLEOTIDE SEQUENCE [LARGE SCALE GENOMIC DNA]</scope>
    <source>
        <strain evidence="2 3">DAOM 194757</strain>
    </source>
</reference>
<proteinExistence type="predicted"/>
<evidence type="ECO:0000313" key="2">
    <source>
        <dbReference type="EMBL" id="RIB00891.1"/>
    </source>
</evidence>
<sequence>MKKLLLTSNEYQVDQSCTRIFQKTLFEYADFLETYSSFEITNVISSWYPYTQDISKPSLEIATLIAIQSMLFRRCKIIKKFCILVAENSSTFPLIPISWYNSSEIQTIRIMDCNEVVQQYCRVPLLNLISAQTELKELELNYFFTSNFTSFLRQKKFITSKNIPEDDINNNKFFEIKQGIISSRNKTKSDNNLNNILDHDEKESLVEPFNYYLKKDHLQYYYSFRLNENNNPISKTNNDKSESEKKSYPLEINDKKYFEQFRFISQNEYVENRYHERLTYRTTINEEDKCPTKKIDEENLDYSKKKKNYNDDQKTEFVSETINPTNSKKTIDYHVSEYNQLLKERWEEVEMLLKRRNNLNLINIVLSSFFILFGILLLYLFWKNHISDTVHIVTSSVLASSGFLALLKVLGNKLKQNQDNVTSLIEVTKKISFPSDKVFKPTLLEIPEGLINAGWKKPFFYADRNPNRRHSSDEQFMLASSEMKYI</sequence>
<keyword evidence="1" id="KW-0812">Transmembrane</keyword>
<evidence type="ECO:0000256" key="1">
    <source>
        <dbReference type="SAM" id="Phobius"/>
    </source>
</evidence>
<organism evidence="2 3">
    <name type="scientific">Gigaspora rosea</name>
    <dbReference type="NCBI Taxonomy" id="44941"/>
    <lineage>
        <taxon>Eukaryota</taxon>
        <taxon>Fungi</taxon>
        <taxon>Fungi incertae sedis</taxon>
        <taxon>Mucoromycota</taxon>
        <taxon>Glomeromycotina</taxon>
        <taxon>Glomeromycetes</taxon>
        <taxon>Diversisporales</taxon>
        <taxon>Gigasporaceae</taxon>
        <taxon>Gigaspora</taxon>
    </lineage>
</organism>
<dbReference type="EMBL" id="QKWP01003500">
    <property type="protein sequence ID" value="RIB00891.1"/>
    <property type="molecule type" value="Genomic_DNA"/>
</dbReference>
<comment type="caution">
    <text evidence="2">The sequence shown here is derived from an EMBL/GenBank/DDBJ whole genome shotgun (WGS) entry which is preliminary data.</text>
</comment>
<keyword evidence="1" id="KW-0472">Membrane</keyword>
<dbReference type="Proteomes" id="UP000266673">
    <property type="component" value="Unassembled WGS sequence"/>
</dbReference>
<gene>
    <name evidence="2" type="ORF">C2G38_2232565</name>
</gene>
<keyword evidence="3" id="KW-1185">Reference proteome</keyword>
<protein>
    <submittedName>
        <fullName evidence="2">Uncharacterized protein</fullName>
    </submittedName>
</protein>